<dbReference type="Proteomes" id="UP001176521">
    <property type="component" value="Unassembled WGS sequence"/>
</dbReference>
<dbReference type="EMBL" id="JAPDMQ010001539">
    <property type="protein sequence ID" value="KAK0517901.1"/>
    <property type="molecule type" value="Genomic_DNA"/>
</dbReference>
<accession>A0AAN6G5N4</accession>
<name>A0AAN6G5N4_9BASI</name>
<keyword evidence="2" id="KW-1185">Reference proteome</keyword>
<feature type="non-terminal residue" evidence="1">
    <location>
        <position position="74"/>
    </location>
</feature>
<protein>
    <submittedName>
        <fullName evidence="1">Uncharacterized protein</fullName>
    </submittedName>
</protein>
<proteinExistence type="predicted"/>
<sequence length="74" mass="8153">RQARPSPCRARSRRRTAASSCSRCWAHQRTRLLRAWSLRCPRRTGSCRASTSSAMMPMRARAAAAVGPAAARTP</sequence>
<evidence type="ECO:0000313" key="1">
    <source>
        <dbReference type="EMBL" id="KAK0517901.1"/>
    </source>
</evidence>
<comment type="caution">
    <text evidence="1">The sequence shown here is derived from an EMBL/GenBank/DDBJ whole genome shotgun (WGS) entry which is preliminary data.</text>
</comment>
<evidence type="ECO:0000313" key="2">
    <source>
        <dbReference type="Proteomes" id="UP001176521"/>
    </source>
</evidence>
<organism evidence="1 2">
    <name type="scientific">Tilletia horrida</name>
    <dbReference type="NCBI Taxonomy" id="155126"/>
    <lineage>
        <taxon>Eukaryota</taxon>
        <taxon>Fungi</taxon>
        <taxon>Dikarya</taxon>
        <taxon>Basidiomycota</taxon>
        <taxon>Ustilaginomycotina</taxon>
        <taxon>Exobasidiomycetes</taxon>
        <taxon>Tilletiales</taxon>
        <taxon>Tilletiaceae</taxon>
        <taxon>Tilletia</taxon>
    </lineage>
</organism>
<feature type="non-terminal residue" evidence="1">
    <location>
        <position position="1"/>
    </location>
</feature>
<dbReference type="AlphaFoldDB" id="A0AAN6G5N4"/>
<gene>
    <name evidence="1" type="ORF">OC842_007961</name>
</gene>
<reference evidence="1" key="1">
    <citation type="journal article" date="2023" name="PhytoFront">
        <title>Draft Genome Resources of Seven Strains of Tilletia horrida, Causal Agent of Kernel Smut of Rice.</title>
        <authorList>
            <person name="Khanal S."/>
            <person name="Antony Babu S."/>
            <person name="Zhou X.G."/>
        </authorList>
    </citation>
    <scope>NUCLEOTIDE SEQUENCE</scope>
    <source>
        <strain evidence="1">TX3</strain>
    </source>
</reference>